<keyword evidence="6" id="KW-0472">Membrane</keyword>
<dbReference type="GO" id="GO:0015562">
    <property type="term" value="F:efflux transmembrane transporter activity"/>
    <property type="evidence" value="ECO:0007669"/>
    <property type="project" value="InterPro"/>
</dbReference>
<dbReference type="InterPro" id="IPR003423">
    <property type="entry name" value="OMP_efflux"/>
</dbReference>
<evidence type="ECO:0000256" key="9">
    <source>
        <dbReference type="SAM" id="SignalP"/>
    </source>
</evidence>
<evidence type="ECO:0000313" key="11">
    <source>
        <dbReference type="Proteomes" id="UP000031433"/>
    </source>
</evidence>
<proteinExistence type="inferred from homology"/>
<comment type="caution">
    <text evidence="10">The sequence shown here is derived from an EMBL/GenBank/DDBJ whole genome shotgun (WGS) entry which is preliminary data.</text>
</comment>
<gene>
    <name evidence="10" type="ORF">SE37_16250</name>
</gene>
<keyword evidence="4" id="KW-1134">Transmembrane beta strand</keyword>
<evidence type="ECO:0000256" key="1">
    <source>
        <dbReference type="ARBA" id="ARBA00004442"/>
    </source>
</evidence>
<dbReference type="SUPFAM" id="SSF56954">
    <property type="entry name" value="Outer membrane efflux proteins (OEP)"/>
    <property type="match status" value="1"/>
</dbReference>
<comment type="subcellular location">
    <subcellularLocation>
        <location evidence="1">Cell outer membrane</location>
    </subcellularLocation>
</comment>
<evidence type="ECO:0000256" key="6">
    <source>
        <dbReference type="ARBA" id="ARBA00023136"/>
    </source>
</evidence>
<keyword evidence="3" id="KW-0813">Transport</keyword>
<dbReference type="Proteomes" id="UP000031433">
    <property type="component" value="Unassembled WGS sequence"/>
</dbReference>
<keyword evidence="9" id="KW-0732">Signal</keyword>
<feature type="coiled-coil region" evidence="8">
    <location>
        <begin position="162"/>
        <end position="189"/>
    </location>
</feature>
<dbReference type="GO" id="GO:0015288">
    <property type="term" value="F:porin activity"/>
    <property type="evidence" value="ECO:0007669"/>
    <property type="project" value="TreeGrafter"/>
</dbReference>
<feature type="signal peptide" evidence="9">
    <location>
        <begin position="1"/>
        <end position="21"/>
    </location>
</feature>
<keyword evidence="8" id="KW-0175">Coiled coil</keyword>
<evidence type="ECO:0000256" key="5">
    <source>
        <dbReference type="ARBA" id="ARBA00022692"/>
    </source>
</evidence>
<dbReference type="AlphaFoldDB" id="A0A0C1R0N9"/>
<protein>
    <submittedName>
        <fullName evidence="10">RND transporter</fullName>
    </submittedName>
</protein>
<evidence type="ECO:0000256" key="3">
    <source>
        <dbReference type="ARBA" id="ARBA00022448"/>
    </source>
</evidence>
<dbReference type="Pfam" id="PF02321">
    <property type="entry name" value="OEP"/>
    <property type="match status" value="2"/>
</dbReference>
<name>A0A0C1R0N9_9BACT</name>
<dbReference type="InterPro" id="IPR051906">
    <property type="entry name" value="TolC-like"/>
</dbReference>
<evidence type="ECO:0000256" key="4">
    <source>
        <dbReference type="ARBA" id="ARBA00022452"/>
    </source>
</evidence>
<dbReference type="EMBL" id="JXBL01000001">
    <property type="protein sequence ID" value="KIE44061.1"/>
    <property type="molecule type" value="Genomic_DNA"/>
</dbReference>
<accession>A0A0C1R0N9</accession>
<evidence type="ECO:0000256" key="8">
    <source>
        <dbReference type="SAM" id="Coils"/>
    </source>
</evidence>
<keyword evidence="11" id="KW-1185">Reference proteome</keyword>
<feature type="chain" id="PRO_5002151516" evidence="9">
    <location>
        <begin position="22"/>
        <end position="447"/>
    </location>
</feature>
<reference evidence="10 11" key="1">
    <citation type="submission" date="2015-01" db="EMBL/GenBank/DDBJ databases">
        <title>Genome sequence of the anaerobic bacterium Geobacter soli GSS01, a dissimilatory Fe(III) reducer from soil.</title>
        <authorList>
            <person name="Yang G."/>
            <person name="Zhou S."/>
        </authorList>
    </citation>
    <scope>NUCLEOTIDE SEQUENCE [LARGE SCALE GENOMIC DNA]</scope>
    <source>
        <strain evidence="10 11">GSS01</strain>
    </source>
</reference>
<dbReference type="GO" id="GO:1990281">
    <property type="term" value="C:efflux pump complex"/>
    <property type="evidence" value="ECO:0007669"/>
    <property type="project" value="TreeGrafter"/>
</dbReference>
<evidence type="ECO:0000313" key="10">
    <source>
        <dbReference type="EMBL" id="KIE44061.1"/>
    </source>
</evidence>
<dbReference type="GO" id="GO:0009279">
    <property type="term" value="C:cell outer membrane"/>
    <property type="evidence" value="ECO:0007669"/>
    <property type="project" value="UniProtKB-SubCell"/>
</dbReference>
<evidence type="ECO:0000256" key="2">
    <source>
        <dbReference type="ARBA" id="ARBA00007613"/>
    </source>
</evidence>
<evidence type="ECO:0000256" key="7">
    <source>
        <dbReference type="ARBA" id="ARBA00023237"/>
    </source>
</evidence>
<comment type="similarity">
    <text evidence="2">Belongs to the outer membrane factor (OMF) (TC 1.B.17) family.</text>
</comment>
<sequence>MVRSLRVAFLILVLCPPVLFAADRSVTLQDALQAALGHNHLVSGARFEQEAAERGAAASRSRYFPHIFLEEGFAVSDAPVRVFMMKLDQGRFTLDDLQLENLNTPSSYRDFRTAVTLEQPLFDLSIGYDREMAEKEAERAGFVLAQRREDVGLAVYAAYLDVQKGRATLAATEKEVAEARESLRVAQARSREGTALRSDELRARTFLSESEQRTITALNDLRLARMRLALAVGGEAGESLDIAEELTSAPVRLSENELVREALANRSDLKGGEKDVARAEAAVGAARSAWFPTVYAGASYQMNDRDIPLGRDNDAWMAGVNLRWELFDGLRRSHDQARAGAVRQAALQYLEQQRKEVVLRVREAALRREEAGKRLEVARHALLAADEGMRIVAKRYENGLATMVELLDAQSALNRSRTGLVERESDYLLATARVYHAAGLFLKETVK</sequence>
<keyword evidence="7" id="KW-0998">Cell outer membrane</keyword>
<dbReference type="Gene3D" id="1.20.1600.10">
    <property type="entry name" value="Outer membrane efflux proteins (OEP)"/>
    <property type="match status" value="1"/>
</dbReference>
<dbReference type="PANTHER" id="PTHR30026">
    <property type="entry name" value="OUTER MEMBRANE PROTEIN TOLC"/>
    <property type="match status" value="1"/>
</dbReference>
<organism evidence="10 11">
    <name type="scientific">Geobacter soli</name>
    <dbReference type="NCBI Taxonomy" id="1510391"/>
    <lineage>
        <taxon>Bacteria</taxon>
        <taxon>Pseudomonadati</taxon>
        <taxon>Thermodesulfobacteriota</taxon>
        <taxon>Desulfuromonadia</taxon>
        <taxon>Geobacterales</taxon>
        <taxon>Geobacteraceae</taxon>
        <taxon>Geobacter</taxon>
    </lineage>
</organism>
<dbReference type="PANTHER" id="PTHR30026:SF21">
    <property type="entry name" value="SLR1270 PROTEIN"/>
    <property type="match status" value="1"/>
</dbReference>
<keyword evidence="5" id="KW-0812">Transmembrane</keyword>